<dbReference type="SMART" id="SM00220">
    <property type="entry name" value="S_TKc"/>
    <property type="match status" value="1"/>
</dbReference>
<dbReference type="InterPro" id="IPR008271">
    <property type="entry name" value="Ser/Thr_kinase_AS"/>
</dbReference>
<reference evidence="9" key="1">
    <citation type="journal article" date="2020" name="mSystems">
        <title>Genome- and Community-Level Interaction Insights into Carbon Utilization and Element Cycling Functions of Hydrothermarchaeota in Hydrothermal Sediment.</title>
        <authorList>
            <person name="Zhou Z."/>
            <person name="Liu Y."/>
            <person name="Xu W."/>
            <person name="Pan J."/>
            <person name="Luo Z.H."/>
            <person name="Li M."/>
        </authorList>
    </citation>
    <scope>NUCLEOTIDE SEQUENCE [LARGE SCALE GENOMIC DNA]</scope>
    <source>
        <strain evidence="9">HyVt-456</strain>
    </source>
</reference>
<dbReference type="PANTHER" id="PTHR43289:SF6">
    <property type="entry name" value="SERINE_THREONINE-PROTEIN KINASE NEKL-3"/>
    <property type="match status" value="1"/>
</dbReference>
<keyword evidence="5 9" id="KW-0418">Kinase</keyword>
<evidence type="ECO:0000259" key="8">
    <source>
        <dbReference type="PROSITE" id="PS50011"/>
    </source>
</evidence>
<dbReference type="InterPro" id="IPR000719">
    <property type="entry name" value="Prot_kinase_dom"/>
</dbReference>
<evidence type="ECO:0000256" key="4">
    <source>
        <dbReference type="ARBA" id="ARBA00022741"/>
    </source>
</evidence>
<dbReference type="PROSITE" id="PS50011">
    <property type="entry name" value="PROTEIN_KINASE_DOM"/>
    <property type="match status" value="1"/>
</dbReference>
<dbReference type="GO" id="GO:0004674">
    <property type="term" value="F:protein serine/threonine kinase activity"/>
    <property type="evidence" value="ECO:0007669"/>
    <property type="project" value="UniProtKB-KW"/>
</dbReference>
<feature type="binding site" evidence="7">
    <location>
        <position position="43"/>
    </location>
    <ligand>
        <name>ATP</name>
        <dbReference type="ChEBI" id="CHEBI:30616"/>
    </ligand>
</feature>
<organism evidence="9">
    <name type="scientific">Caldithrix abyssi</name>
    <dbReference type="NCBI Taxonomy" id="187145"/>
    <lineage>
        <taxon>Bacteria</taxon>
        <taxon>Pseudomonadati</taxon>
        <taxon>Calditrichota</taxon>
        <taxon>Calditrichia</taxon>
        <taxon>Calditrichales</taxon>
        <taxon>Calditrichaceae</taxon>
        <taxon>Caldithrix</taxon>
    </lineage>
</organism>
<dbReference type="InterPro" id="IPR017441">
    <property type="entry name" value="Protein_kinase_ATP_BS"/>
</dbReference>
<dbReference type="Proteomes" id="UP000886005">
    <property type="component" value="Unassembled WGS sequence"/>
</dbReference>
<feature type="domain" description="Protein kinase" evidence="8">
    <location>
        <begin position="13"/>
        <end position="267"/>
    </location>
</feature>
<dbReference type="AlphaFoldDB" id="A0A7V1PV82"/>
<comment type="caution">
    <text evidence="9">The sequence shown here is derived from an EMBL/GenBank/DDBJ whole genome shotgun (WGS) entry which is preliminary data.</text>
</comment>
<evidence type="ECO:0000313" key="9">
    <source>
        <dbReference type="EMBL" id="HED11250.1"/>
    </source>
</evidence>
<dbReference type="EC" id="2.7.11.1" evidence="1"/>
<evidence type="ECO:0000256" key="6">
    <source>
        <dbReference type="ARBA" id="ARBA00022840"/>
    </source>
</evidence>
<dbReference type="SUPFAM" id="SSF56112">
    <property type="entry name" value="Protein kinase-like (PK-like)"/>
    <property type="match status" value="1"/>
</dbReference>
<dbReference type="InterPro" id="IPR011009">
    <property type="entry name" value="Kinase-like_dom_sf"/>
</dbReference>
<dbReference type="EMBL" id="DRLD01000310">
    <property type="protein sequence ID" value="HED11250.1"/>
    <property type="molecule type" value="Genomic_DNA"/>
</dbReference>
<gene>
    <name evidence="9" type="ORF">ENJ10_11230</name>
</gene>
<dbReference type="PANTHER" id="PTHR43289">
    <property type="entry name" value="MITOGEN-ACTIVATED PROTEIN KINASE KINASE KINASE 20-RELATED"/>
    <property type="match status" value="1"/>
</dbReference>
<dbReference type="Pfam" id="PF00069">
    <property type="entry name" value="Pkinase"/>
    <property type="match status" value="1"/>
</dbReference>
<dbReference type="PROSITE" id="PS00107">
    <property type="entry name" value="PROTEIN_KINASE_ATP"/>
    <property type="match status" value="1"/>
</dbReference>
<keyword evidence="2 9" id="KW-0723">Serine/threonine-protein kinase</keyword>
<dbReference type="PROSITE" id="PS00108">
    <property type="entry name" value="PROTEIN_KINASE_ST"/>
    <property type="match status" value="1"/>
</dbReference>
<accession>A0A7V1PV82</accession>
<dbReference type="GO" id="GO:0005524">
    <property type="term" value="F:ATP binding"/>
    <property type="evidence" value="ECO:0007669"/>
    <property type="project" value="UniProtKB-UniRule"/>
</dbReference>
<protein>
    <recommendedName>
        <fullName evidence="1">non-specific serine/threonine protein kinase</fullName>
        <ecNumber evidence="1">2.7.11.1</ecNumber>
    </recommendedName>
</protein>
<evidence type="ECO:0000256" key="2">
    <source>
        <dbReference type="ARBA" id="ARBA00022527"/>
    </source>
</evidence>
<dbReference type="Gene3D" id="3.30.200.20">
    <property type="entry name" value="Phosphorylase Kinase, domain 1"/>
    <property type="match status" value="1"/>
</dbReference>
<keyword evidence="6 7" id="KW-0067">ATP-binding</keyword>
<keyword evidence="4 7" id="KW-0547">Nucleotide-binding</keyword>
<sequence length="485" mass="55501">MSKNEKNTVISGYRIIEKIGEGGMAEIYTARQAALRRMVVIKKLKDPNREIVARFKKEALLSAGFSQENVLSIYDFIYHGRSYYLVMEYVDGEDLRTLLDRHSPFPIDIAVLIILEIARGLEYTHNQNIIHRDIKPGNILISREGKVKLIDFGVAKDDDDSKLTMTGLIVGTPAYMSPEQAHGDPLTPQSDLYALGILLYEMLTGLKPFYGSNNTEILAKIIKGRYTAAPVLNPEIPRKIQRIIRKSLHRDRRRRYKTATAMIHDLEKTLPWQHRGRKKIILARFLEQLENTPAVTTDETLKMSMAENASGRGWQSWRVLLLLSFILVSFSTLQRFHKTQMGYMRLEHSGVNLEVEVDRRPVTVRHSGALIGPYLKGTHEITARDILSNASYIRRFTLAPADTALIRLQFPGNMQSSSTRFLISAPGAQLYIDDMRIENSSQTLRMAPGWHHIRISRGDRTLIDEQRFFRPAESYTFVYDLSPNR</sequence>
<keyword evidence="3" id="KW-0808">Transferase</keyword>
<dbReference type="FunFam" id="1.10.510.10:FF:000021">
    <property type="entry name" value="Serine/threonine protein kinase"/>
    <property type="match status" value="1"/>
</dbReference>
<evidence type="ECO:0000256" key="7">
    <source>
        <dbReference type="PROSITE-ProRule" id="PRU10141"/>
    </source>
</evidence>
<name>A0A7V1PV82_CALAY</name>
<proteinExistence type="predicted"/>
<dbReference type="Gene3D" id="1.10.510.10">
    <property type="entry name" value="Transferase(Phosphotransferase) domain 1"/>
    <property type="match status" value="1"/>
</dbReference>
<dbReference type="CDD" id="cd14014">
    <property type="entry name" value="STKc_PknB_like"/>
    <property type="match status" value="1"/>
</dbReference>
<evidence type="ECO:0000256" key="5">
    <source>
        <dbReference type="ARBA" id="ARBA00022777"/>
    </source>
</evidence>
<evidence type="ECO:0000256" key="3">
    <source>
        <dbReference type="ARBA" id="ARBA00022679"/>
    </source>
</evidence>
<evidence type="ECO:0000256" key="1">
    <source>
        <dbReference type="ARBA" id="ARBA00012513"/>
    </source>
</evidence>